<evidence type="ECO:0000256" key="4">
    <source>
        <dbReference type="ARBA" id="ARBA00022741"/>
    </source>
</evidence>
<dbReference type="InterPro" id="IPR002173">
    <property type="entry name" value="Carboh/pur_kinase_PfkB_CS"/>
</dbReference>
<dbReference type="SUPFAM" id="SSF53613">
    <property type="entry name" value="Ribokinase-like"/>
    <property type="match status" value="1"/>
</dbReference>
<proteinExistence type="inferred from homology"/>
<dbReference type="GO" id="GO:0044281">
    <property type="term" value="P:small molecule metabolic process"/>
    <property type="evidence" value="ECO:0007669"/>
    <property type="project" value="UniProtKB-ARBA"/>
</dbReference>
<dbReference type="InterPro" id="IPR011611">
    <property type="entry name" value="PfkB_dom"/>
</dbReference>
<dbReference type="UniPathway" id="UPA00704">
    <property type="reaction ID" value="UER00715"/>
</dbReference>
<keyword evidence="2 8" id="KW-0808">Transferase</keyword>
<keyword evidence="4 8" id="KW-0547">Nucleotide-binding</keyword>
<feature type="domain" description="Carbohydrate kinase PfkB" evidence="10">
    <location>
        <begin position="11"/>
        <end position="285"/>
    </location>
</feature>
<keyword evidence="5 9" id="KW-0418">Kinase</keyword>
<comment type="catalytic activity">
    <reaction evidence="8">
        <text>D-tagatofuranose 6-phosphate + ATP = D-tagatofuranose 1,6-bisphosphate + ADP + H(+)</text>
        <dbReference type="Rhea" id="RHEA:12420"/>
        <dbReference type="ChEBI" id="CHEBI:15378"/>
        <dbReference type="ChEBI" id="CHEBI:30616"/>
        <dbReference type="ChEBI" id="CHEBI:58694"/>
        <dbReference type="ChEBI" id="CHEBI:58695"/>
        <dbReference type="ChEBI" id="CHEBI:456216"/>
        <dbReference type="EC" id="2.7.1.144"/>
    </reaction>
</comment>
<organism evidence="11 12">
    <name type="scientific">Lactobacillus hominis DSM 23910 = CRBIP 24.179</name>
    <dbReference type="NCBI Taxonomy" id="1423758"/>
    <lineage>
        <taxon>Bacteria</taxon>
        <taxon>Bacillati</taxon>
        <taxon>Bacillota</taxon>
        <taxon>Bacilli</taxon>
        <taxon>Lactobacillales</taxon>
        <taxon>Lactobacillaceae</taxon>
        <taxon>Lactobacillus</taxon>
    </lineage>
</organism>
<dbReference type="RefSeq" id="WP_008471606.1">
    <property type="nucleotide sequence ID" value="NZ_AYZP01000004.1"/>
</dbReference>
<accession>I7LAR9</accession>
<dbReference type="Gene3D" id="3.40.1190.20">
    <property type="match status" value="1"/>
</dbReference>
<dbReference type="PROSITE" id="PS00584">
    <property type="entry name" value="PFKB_KINASES_2"/>
    <property type="match status" value="1"/>
</dbReference>
<comment type="pathway">
    <text evidence="8">Carbohydrate metabolism; D-tagatose 6-phosphate degradation; D-glyceraldehyde 3-phosphate and glycerone phosphate from D-tagatose 6-phosphate: step 1/2.</text>
</comment>
<dbReference type="AlphaFoldDB" id="I7LAR9"/>
<dbReference type="STRING" id="1423758.FC41_GL001523"/>
<dbReference type="Proteomes" id="UP000009320">
    <property type="component" value="Unassembled WGS sequence"/>
</dbReference>
<sequence>MIYTVTVNPALDYVIQLKKVKAGKVNRSNDCQFLAGGKGINVSQILNQLDVDNTAWGFVGGFTGKELVRQLNVKQIVNDFVTISDDTRVNVKVHAQKETEINAAGPEIDQQEITAFKARLDDLNKGDIVVLSGSLTPSLPSDFYEQLLPTIKEAGAEFAIDTTGQALLDSLKYHPLVIKPNQHELAELFDVDLVNKEDILKAAKKLQEMGAQNVLISLADQGAYLLTHDHVYYANPARGITVNSVGAGDSMIAGFVGTYYQTQDPVKALQVGAACGGATAFSEGIAVKSQIDTLLPQIKVQKIQ</sequence>
<name>I7LAR9_9LACO</name>
<evidence type="ECO:0000256" key="9">
    <source>
        <dbReference type="RuleBase" id="RU369061"/>
    </source>
</evidence>
<dbReference type="NCBIfam" id="TIGR03168">
    <property type="entry name" value="1-PFK"/>
    <property type="match status" value="1"/>
</dbReference>
<dbReference type="GO" id="GO:0008662">
    <property type="term" value="F:1-phosphofructokinase activity"/>
    <property type="evidence" value="ECO:0007669"/>
    <property type="project" value="UniProtKB-UniRule"/>
</dbReference>
<comment type="caution">
    <text evidence="11">The sequence shown here is derived from an EMBL/GenBank/DDBJ whole genome shotgun (WGS) entry which is preliminary data.</text>
</comment>
<comment type="similarity">
    <text evidence="8">Belongs to the carbohydrate kinase PfkB family. LacC subfamily.</text>
</comment>
<dbReference type="GO" id="GO:0016052">
    <property type="term" value="P:carbohydrate catabolic process"/>
    <property type="evidence" value="ECO:0007669"/>
    <property type="project" value="UniProtKB-ARBA"/>
</dbReference>
<dbReference type="EC" id="2.7.1.144" evidence="8"/>
<dbReference type="CDD" id="cd01164">
    <property type="entry name" value="FruK_PfkB_like"/>
    <property type="match status" value="1"/>
</dbReference>
<comment type="similarity">
    <text evidence="1">Belongs to the carbohydrate kinase pfkB family.</text>
</comment>
<keyword evidence="12" id="KW-1185">Reference proteome</keyword>
<dbReference type="Pfam" id="PF00294">
    <property type="entry name" value="PfkB"/>
    <property type="match status" value="1"/>
</dbReference>
<dbReference type="GO" id="GO:0005524">
    <property type="term" value="F:ATP binding"/>
    <property type="evidence" value="ECO:0007669"/>
    <property type="project" value="UniProtKB-UniRule"/>
</dbReference>
<evidence type="ECO:0000256" key="5">
    <source>
        <dbReference type="ARBA" id="ARBA00022777"/>
    </source>
</evidence>
<dbReference type="InterPro" id="IPR022463">
    <property type="entry name" value="1-PFruKinase"/>
</dbReference>
<dbReference type="PATRIC" id="fig|1423758.3.peg.1545"/>
<reference evidence="11 12" key="1">
    <citation type="submission" date="2012-06" db="EMBL/GenBank/DDBJ databases">
        <title>Draft Genome Sequence of Lactobacillus hominis Strain CRBIP 24.179T, isolated from human intestine.</title>
        <authorList>
            <person name="Cousin S."/>
            <person name="Ma L."/>
            <person name="Bizet C."/>
            <person name="Loux V."/>
            <person name="Bouchier C."/>
            <person name="Clermont D."/>
            <person name="Creno S."/>
        </authorList>
    </citation>
    <scope>NUCLEOTIDE SEQUENCE [LARGE SCALE GENOMIC DNA]</scope>
    <source>
        <strain evidence="12">CRBIP 24.179T</strain>
    </source>
</reference>
<dbReference type="NCBIfam" id="TIGR03828">
    <property type="entry name" value="pfkB"/>
    <property type="match status" value="1"/>
</dbReference>
<dbReference type="GO" id="GO:0009024">
    <property type="term" value="F:tagatose-6-phosphate kinase activity"/>
    <property type="evidence" value="ECO:0007669"/>
    <property type="project" value="UniProtKB-EC"/>
</dbReference>
<evidence type="ECO:0000313" key="11">
    <source>
        <dbReference type="EMBL" id="CCI82504.1"/>
    </source>
</evidence>
<evidence type="ECO:0000256" key="6">
    <source>
        <dbReference type="ARBA" id="ARBA00022840"/>
    </source>
</evidence>
<dbReference type="GO" id="GO:0005988">
    <property type="term" value="P:lactose metabolic process"/>
    <property type="evidence" value="ECO:0007669"/>
    <property type="project" value="UniProtKB-KW"/>
</dbReference>
<evidence type="ECO:0000259" key="10">
    <source>
        <dbReference type="Pfam" id="PF00294"/>
    </source>
</evidence>
<protein>
    <recommendedName>
        <fullName evidence="8">Tagatose-6-phosphate kinase</fullName>
        <ecNumber evidence="8">2.7.1.144</ecNumber>
    </recommendedName>
</protein>
<evidence type="ECO:0000256" key="3">
    <source>
        <dbReference type="ARBA" id="ARBA00022736"/>
    </source>
</evidence>
<dbReference type="eggNOG" id="COG1105">
    <property type="taxonomic scope" value="Bacteria"/>
</dbReference>
<evidence type="ECO:0000313" key="12">
    <source>
        <dbReference type="Proteomes" id="UP000009320"/>
    </source>
</evidence>
<evidence type="ECO:0000256" key="7">
    <source>
        <dbReference type="ARBA" id="ARBA00047745"/>
    </source>
</evidence>
<dbReference type="PANTHER" id="PTHR46566">
    <property type="entry name" value="1-PHOSPHOFRUCTOKINASE-RELATED"/>
    <property type="match status" value="1"/>
</dbReference>
<evidence type="ECO:0000256" key="1">
    <source>
        <dbReference type="ARBA" id="ARBA00005380"/>
    </source>
</evidence>
<dbReference type="OrthoDB" id="9801219at2"/>
<comment type="function">
    <text evidence="9">Catalyzes the ATP-dependent phosphorylation of fructose-l-phosphate to fructose-l,6-bisphosphate.</text>
</comment>
<gene>
    <name evidence="11" type="ORF">BN55_05240</name>
</gene>
<dbReference type="InterPro" id="IPR029056">
    <property type="entry name" value="Ribokinase-like"/>
</dbReference>
<dbReference type="GeneID" id="82847711"/>
<dbReference type="EMBL" id="CAKE01000025">
    <property type="protein sequence ID" value="CCI82504.1"/>
    <property type="molecule type" value="Genomic_DNA"/>
</dbReference>
<keyword evidence="6 8" id="KW-0067">ATP-binding</keyword>
<dbReference type="GO" id="GO:0005829">
    <property type="term" value="C:cytosol"/>
    <property type="evidence" value="ECO:0007669"/>
    <property type="project" value="TreeGrafter"/>
</dbReference>
<evidence type="ECO:0000256" key="2">
    <source>
        <dbReference type="ARBA" id="ARBA00022679"/>
    </source>
</evidence>
<evidence type="ECO:0000256" key="8">
    <source>
        <dbReference type="PIRNR" id="PIRNR000535"/>
    </source>
</evidence>
<dbReference type="PIRSF" id="PIRSF000535">
    <property type="entry name" value="1PFK/6PFK/LacC"/>
    <property type="match status" value="1"/>
</dbReference>
<dbReference type="FunFam" id="3.40.1190.20:FF:000001">
    <property type="entry name" value="Phosphofructokinase"/>
    <property type="match status" value="1"/>
</dbReference>
<comment type="catalytic activity">
    <reaction evidence="7 9">
        <text>beta-D-fructose 1-phosphate + ATP = beta-D-fructose 1,6-bisphosphate + ADP + H(+)</text>
        <dbReference type="Rhea" id="RHEA:14213"/>
        <dbReference type="ChEBI" id="CHEBI:15378"/>
        <dbReference type="ChEBI" id="CHEBI:30616"/>
        <dbReference type="ChEBI" id="CHEBI:32966"/>
        <dbReference type="ChEBI" id="CHEBI:138881"/>
        <dbReference type="ChEBI" id="CHEBI:456216"/>
        <dbReference type="EC" id="2.7.1.56"/>
    </reaction>
</comment>
<dbReference type="GO" id="GO:2001059">
    <property type="term" value="P:D-tagatose 6-phosphate catabolic process"/>
    <property type="evidence" value="ECO:0007669"/>
    <property type="project" value="UniProtKB-UniPathway"/>
</dbReference>
<dbReference type="PANTHER" id="PTHR46566:SF1">
    <property type="entry name" value="1-PHOSPHOFRUCTOKINASE"/>
    <property type="match status" value="1"/>
</dbReference>
<keyword evidence="3 8" id="KW-0423">Lactose metabolism</keyword>
<dbReference type="InterPro" id="IPR017583">
    <property type="entry name" value="Tagatose/fructose_Pkinase"/>
</dbReference>